<dbReference type="Pfam" id="PF05050">
    <property type="entry name" value="Methyltransf_21"/>
    <property type="match status" value="1"/>
</dbReference>
<feature type="domain" description="Methyltransferase FkbM" evidence="1">
    <location>
        <begin position="13"/>
        <end position="184"/>
    </location>
</feature>
<reference evidence="2" key="1">
    <citation type="submission" date="2023-10" db="EMBL/GenBank/DDBJ databases">
        <authorList>
            <person name="Chen Y."/>
            <person name="Shah S."/>
            <person name="Dougan E. K."/>
            <person name="Thang M."/>
            <person name="Chan C."/>
        </authorList>
    </citation>
    <scope>NUCLEOTIDE SEQUENCE [LARGE SCALE GENOMIC DNA]</scope>
</reference>
<comment type="caution">
    <text evidence="2">The sequence shown here is derived from an EMBL/GenBank/DDBJ whole genome shotgun (WGS) entry which is preliminary data.</text>
</comment>
<dbReference type="InterPro" id="IPR029063">
    <property type="entry name" value="SAM-dependent_MTases_sf"/>
</dbReference>
<name>A0ABN9PGW0_9DINO</name>
<evidence type="ECO:0000259" key="1">
    <source>
        <dbReference type="Pfam" id="PF05050"/>
    </source>
</evidence>
<dbReference type="EMBL" id="CAUYUJ010000423">
    <property type="protein sequence ID" value="CAK0790451.1"/>
    <property type="molecule type" value="Genomic_DNA"/>
</dbReference>
<dbReference type="InterPro" id="IPR006342">
    <property type="entry name" value="FkbM_mtfrase"/>
</dbReference>
<accession>A0ABN9PGW0</accession>
<organism evidence="2 3">
    <name type="scientific">Prorocentrum cordatum</name>
    <dbReference type="NCBI Taxonomy" id="2364126"/>
    <lineage>
        <taxon>Eukaryota</taxon>
        <taxon>Sar</taxon>
        <taxon>Alveolata</taxon>
        <taxon>Dinophyceae</taxon>
        <taxon>Prorocentrales</taxon>
        <taxon>Prorocentraceae</taxon>
        <taxon>Prorocentrum</taxon>
    </lineage>
</organism>
<evidence type="ECO:0000313" key="2">
    <source>
        <dbReference type="EMBL" id="CAK0790451.1"/>
    </source>
</evidence>
<dbReference type="SUPFAM" id="SSF53335">
    <property type="entry name" value="S-adenosyl-L-methionine-dependent methyltransferases"/>
    <property type="match status" value="1"/>
</dbReference>
<dbReference type="Gene3D" id="3.40.50.150">
    <property type="entry name" value="Vaccinia Virus protein VP39"/>
    <property type="match status" value="1"/>
</dbReference>
<proteinExistence type="predicted"/>
<protein>
    <recommendedName>
        <fullName evidence="1">Methyltransferase FkbM domain-containing protein</fullName>
    </recommendedName>
</protein>
<gene>
    <name evidence="2" type="ORF">PCOR1329_LOCUS1718</name>
</gene>
<dbReference type="Proteomes" id="UP001189429">
    <property type="component" value="Unassembled WGS sequence"/>
</dbReference>
<sequence length="260" mass="28525">MADCLRHRRPFHGSRVIAVEGMPPTADHLAMGILVNNLPNVDMYMYAVGMPGDPKKVTMSLNPVNKGGSSVKGNKPFTEMSDDQLQDLFHPGKKGRFAQKVVVEEYEVPLTTGDLMLKYNPALKAILIAKVDIEGHEGHFLKGSQNLFSKYPPCIMTIDLILEWLERAGTPVEEILDLLTGWGYGNVPTAANLMASNEKGKTKTLRQKNFTACLERVEANFQENLIAESREAGAPGHAVLGDIQAGEARAKELDALLLRS</sequence>
<dbReference type="NCBIfam" id="TIGR01444">
    <property type="entry name" value="fkbM_fam"/>
    <property type="match status" value="1"/>
</dbReference>
<evidence type="ECO:0000313" key="3">
    <source>
        <dbReference type="Proteomes" id="UP001189429"/>
    </source>
</evidence>
<keyword evidence="3" id="KW-1185">Reference proteome</keyword>